<dbReference type="EMBL" id="CCNE01000006">
    <property type="protein sequence ID" value="CDX52034.1"/>
    <property type="molecule type" value="Genomic_DNA"/>
</dbReference>
<evidence type="ECO:0000313" key="1">
    <source>
        <dbReference type="EMBL" id="CDX52034.1"/>
    </source>
</evidence>
<proteinExistence type="predicted"/>
<dbReference type="Proteomes" id="UP000046122">
    <property type="component" value="Unassembled WGS sequence"/>
</dbReference>
<protein>
    <submittedName>
        <fullName evidence="1">Uncharacterized protein</fullName>
    </submittedName>
</protein>
<sequence>MSPMILEAKRPGTAWACWVVAGCAAYAKLDKETNVANAVVAKMVRIMRESPVDNEAHFALAGG</sequence>
<evidence type="ECO:0000313" key="2">
    <source>
        <dbReference type="Proteomes" id="UP000046122"/>
    </source>
</evidence>
<reference evidence="1 2" key="1">
    <citation type="submission" date="2014-08" db="EMBL/GenBank/DDBJ databases">
        <authorList>
            <person name="Moulin Lionel"/>
        </authorList>
    </citation>
    <scope>NUCLEOTIDE SEQUENCE [LARGE SCALE GENOMIC DNA]</scope>
</reference>
<name>A0A090GT38_MESPL</name>
<gene>
    <name evidence="1" type="ORF">MPL3365_140175</name>
</gene>
<organism evidence="1 2">
    <name type="scientific">Mesorhizobium plurifarium</name>
    <dbReference type="NCBI Taxonomy" id="69974"/>
    <lineage>
        <taxon>Bacteria</taxon>
        <taxon>Pseudomonadati</taxon>
        <taxon>Pseudomonadota</taxon>
        <taxon>Alphaproteobacteria</taxon>
        <taxon>Hyphomicrobiales</taxon>
        <taxon>Phyllobacteriaceae</taxon>
        <taxon>Mesorhizobium</taxon>
    </lineage>
</organism>
<accession>A0A090GT38</accession>
<dbReference type="AlphaFoldDB" id="A0A090GT38"/>